<dbReference type="AlphaFoldDB" id="A0A1J5QV72"/>
<dbReference type="SUPFAM" id="SSF55729">
    <property type="entry name" value="Acyl-CoA N-acyltransferases (Nat)"/>
    <property type="match status" value="1"/>
</dbReference>
<sequence>MADPIVIRRAVPSDSEGIARVHVRSWQSAYRGLFPDEFLDGLRWEDWKPRWDARFSNSPSPLLYVAANPIGEVLGFAGGGPTRDEDLAPSQVYELYAIYLAPEIWRTGIGARLLETVLDEIPNEARWLSLWALTDNRQGRKFYESQGFKLDGATKMADIGGQQVEVVRYLRELSSVGGVHLR</sequence>
<organism evidence="2">
    <name type="scientific">mine drainage metagenome</name>
    <dbReference type="NCBI Taxonomy" id="410659"/>
    <lineage>
        <taxon>unclassified sequences</taxon>
        <taxon>metagenomes</taxon>
        <taxon>ecological metagenomes</taxon>
    </lineage>
</organism>
<dbReference type="Gene3D" id="3.40.630.30">
    <property type="match status" value="1"/>
</dbReference>
<dbReference type="InterPro" id="IPR016181">
    <property type="entry name" value="Acyl_CoA_acyltransferase"/>
</dbReference>
<dbReference type="InterPro" id="IPR000182">
    <property type="entry name" value="GNAT_dom"/>
</dbReference>
<dbReference type="CDD" id="cd04301">
    <property type="entry name" value="NAT_SF"/>
    <property type="match status" value="1"/>
</dbReference>
<evidence type="ECO:0000259" key="1">
    <source>
        <dbReference type="PROSITE" id="PS51186"/>
    </source>
</evidence>
<dbReference type="EMBL" id="MLJW01001159">
    <property type="protein sequence ID" value="OIQ79789.1"/>
    <property type="molecule type" value="Genomic_DNA"/>
</dbReference>
<dbReference type="PANTHER" id="PTHR43617:SF30">
    <property type="entry name" value="HISTONE ACETYLTRANSFERASE"/>
    <property type="match status" value="1"/>
</dbReference>
<dbReference type="Pfam" id="PF00583">
    <property type="entry name" value="Acetyltransf_1"/>
    <property type="match status" value="1"/>
</dbReference>
<evidence type="ECO:0000313" key="2">
    <source>
        <dbReference type="EMBL" id="OIQ79789.1"/>
    </source>
</evidence>
<comment type="caution">
    <text evidence="2">The sequence shown here is derived from an EMBL/GenBank/DDBJ whole genome shotgun (WGS) entry which is preliminary data.</text>
</comment>
<keyword evidence="2" id="KW-0808">Transferase</keyword>
<protein>
    <submittedName>
        <fullName evidence="2">Acetyltransferase (GNAT) family protein</fullName>
    </submittedName>
</protein>
<accession>A0A1J5QV72</accession>
<gene>
    <name evidence="2" type="ORF">GALL_384610</name>
</gene>
<proteinExistence type="predicted"/>
<feature type="domain" description="N-acetyltransferase" evidence="1">
    <location>
        <begin position="5"/>
        <end position="171"/>
    </location>
</feature>
<reference evidence="2" key="1">
    <citation type="submission" date="2016-10" db="EMBL/GenBank/DDBJ databases">
        <title>Sequence of Gallionella enrichment culture.</title>
        <authorList>
            <person name="Poehlein A."/>
            <person name="Muehling M."/>
            <person name="Daniel R."/>
        </authorList>
    </citation>
    <scope>NUCLEOTIDE SEQUENCE</scope>
</reference>
<dbReference type="InterPro" id="IPR050276">
    <property type="entry name" value="MshD_Acetyltransferase"/>
</dbReference>
<dbReference type="GO" id="GO:0016747">
    <property type="term" value="F:acyltransferase activity, transferring groups other than amino-acyl groups"/>
    <property type="evidence" value="ECO:0007669"/>
    <property type="project" value="InterPro"/>
</dbReference>
<dbReference type="PANTHER" id="PTHR43617">
    <property type="entry name" value="L-AMINO ACID N-ACETYLTRANSFERASE"/>
    <property type="match status" value="1"/>
</dbReference>
<dbReference type="PROSITE" id="PS51186">
    <property type="entry name" value="GNAT"/>
    <property type="match status" value="1"/>
</dbReference>
<name>A0A1J5QV72_9ZZZZ</name>